<evidence type="ECO:0000313" key="2">
    <source>
        <dbReference type="Proteomes" id="UP001180020"/>
    </source>
</evidence>
<gene>
    <name evidence="1" type="ORF">QJS10_CPB14g01341</name>
</gene>
<reference evidence="1" key="2">
    <citation type="submission" date="2023-06" db="EMBL/GenBank/DDBJ databases">
        <authorList>
            <person name="Ma L."/>
            <person name="Liu K.-W."/>
            <person name="Li Z."/>
            <person name="Hsiao Y.-Y."/>
            <person name="Qi Y."/>
            <person name="Fu T."/>
            <person name="Tang G."/>
            <person name="Zhang D."/>
            <person name="Sun W.-H."/>
            <person name="Liu D.-K."/>
            <person name="Li Y."/>
            <person name="Chen G.-Z."/>
            <person name="Liu X.-D."/>
            <person name="Liao X.-Y."/>
            <person name="Jiang Y.-T."/>
            <person name="Yu X."/>
            <person name="Hao Y."/>
            <person name="Huang J."/>
            <person name="Zhao X.-W."/>
            <person name="Ke S."/>
            <person name="Chen Y.-Y."/>
            <person name="Wu W.-L."/>
            <person name="Hsu J.-L."/>
            <person name="Lin Y.-F."/>
            <person name="Huang M.-D."/>
            <person name="Li C.-Y."/>
            <person name="Huang L."/>
            <person name="Wang Z.-W."/>
            <person name="Zhao X."/>
            <person name="Zhong W.-Y."/>
            <person name="Peng D.-H."/>
            <person name="Ahmad S."/>
            <person name="Lan S."/>
            <person name="Zhang J.-S."/>
            <person name="Tsai W.-C."/>
            <person name="Van De Peer Y."/>
            <person name="Liu Z.-J."/>
        </authorList>
    </citation>
    <scope>NUCLEOTIDE SEQUENCE</scope>
    <source>
        <strain evidence="1">CP</strain>
        <tissue evidence="1">Leaves</tissue>
    </source>
</reference>
<protein>
    <submittedName>
        <fullName evidence="1">Uncharacterized protein</fullName>
    </submittedName>
</protein>
<proteinExistence type="predicted"/>
<sequence length="116" mass="13271">MKDEHTCTSVNKVGNEMATSTWLANKFIPILHKTLELGASKLRIDIQNKYNITLPYSRVLKARGKAMELMHGKPAEAYKLILELREELLKANPRSIVEYQLDVDNSFMRFFVCLGA</sequence>
<accession>A0AAV9DFU0</accession>
<dbReference type="AlphaFoldDB" id="A0AAV9DFU0"/>
<keyword evidence="2" id="KW-1185">Reference proteome</keyword>
<evidence type="ECO:0000313" key="1">
    <source>
        <dbReference type="EMBL" id="KAK1298973.1"/>
    </source>
</evidence>
<dbReference type="PANTHER" id="PTHR31973">
    <property type="entry name" value="POLYPROTEIN, PUTATIVE-RELATED"/>
    <property type="match status" value="1"/>
</dbReference>
<organism evidence="1 2">
    <name type="scientific">Acorus calamus</name>
    <name type="common">Sweet flag</name>
    <dbReference type="NCBI Taxonomy" id="4465"/>
    <lineage>
        <taxon>Eukaryota</taxon>
        <taxon>Viridiplantae</taxon>
        <taxon>Streptophyta</taxon>
        <taxon>Embryophyta</taxon>
        <taxon>Tracheophyta</taxon>
        <taxon>Spermatophyta</taxon>
        <taxon>Magnoliopsida</taxon>
        <taxon>Liliopsida</taxon>
        <taxon>Acoraceae</taxon>
        <taxon>Acorus</taxon>
    </lineage>
</organism>
<name>A0AAV9DFU0_ACOCL</name>
<dbReference type="Proteomes" id="UP001180020">
    <property type="component" value="Unassembled WGS sequence"/>
</dbReference>
<dbReference type="PANTHER" id="PTHR31973:SF195">
    <property type="entry name" value="MUDR FAMILY TRANSPOSASE"/>
    <property type="match status" value="1"/>
</dbReference>
<reference evidence="1" key="1">
    <citation type="journal article" date="2023" name="Nat. Commun.">
        <title>Diploid and tetraploid genomes of Acorus and the evolution of monocots.</title>
        <authorList>
            <person name="Ma L."/>
            <person name="Liu K.W."/>
            <person name="Li Z."/>
            <person name="Hsiao Y.Y."/>
            <person name="Qi Y."/>
            <person name="Fu T."/>
            <person name="Tang G.D."/>
            <person name="Zhang D."/>
            <person name="Sun W.H."/>
            <person name="Liu D.K."/>
            <person name="Li Y."/>
            <person name="Chen G.Z."/>
            <person name="Liu X.D."/>
            <person name="Liao X.Y."/>
            <person name="Jiang Y.T."/>
            <person name="Yu X."/>
            <person name="Hao Y."/>
            <person name="Huang J."/>
            <person name="Zhao X.W."/>
            <person name="Ke S."/>
            <person name="Chen Y.Y."/>
            <person name="Wu W.L."/>
            <person name="Hsu J.L."/>
            <person name="Lin Y.F."/>
            <person name="Huang M.D."/>
            <person name="Li C.Y."/>
            <person name="Huang L."/>
            <person name="Wang Z.W."/>
            <person name="Zhao X."/>
            <person name="Zhong W.Y."/>
            <person name="Peng D.H."/>
            <person name="Ahmad S."/>
            <person name="Lan S."/>
            <person name="Zhang J.S."/>
            <person name="Tsai W.C."/>
            <person name="Van de Peer Y."/>
            <person name="Liu Z.J."/>
        </authorList>
    </citation>
    <scope>NUCLEOTIDE SEQUENCE</scope>
    <source>
        <strain evidence="1">CP</strain>
    </source>
</reference>
<comment type="caution">
    <text evidence="1">The sequence shown here is derived from an EMBL/GenBank/DDBJ whole genome shotgun (WGS) entry which is preliminary data.</text>
</comment>
<dbReference type="EMBL" id="JAUJYO010000014">
    <property type="protein sequence ID" value="KAK1298973.1"/>
    <property type="molecule type" value="Genomic_DNA"/>
</dbReference>